<dbReference type="InterPro" id="IPR041640">
    <property type="entry name" value="Tyrosinase_C"/>
</dbReference>
<evidence type="ECO:0000259" key="12">
    <source>
        <dbReference type="PROSITE" id="PS00497"/>
    </source>
</evidence>
<evidence type="ECO:0000256" key="7">
    <source>
        <dbReference type="ARBA" id="ARBA00023033"/>
    </source>
</evidence>
<comment type="catalytic activity">
    <reaction evidence="10">
        <text>L-tyrosine + O2 = L-dopaquinone + H2O</text>
        <dbReference type="Rhea" id="RHEA:18117"/>
        <dbReference type="ChEBI" id="CHEBI:15377"/>
        <dbReference type="ChEBI" id="CHEBI:15379"/>
        <dbReference type="ChEBI" id="CHEBI:57924"/>
        <dbReference type="ChEBI" id="CHEBI:58315"/>
        <dbReference type="EC" id="1.14.18.1"/>
    </reaction>
</comment>
<keyword evidence="8" id="KW-0470">Melanin biosynthesis</keyword>
<dbReference type="GO" id="GO:0046872">
    <property type="term" value="F:metal ion binding"/>
    <property type="evidence" value="ECO:0007669"/>
    <property type="project" value="UniProtKB-KW"/>
</dbReference>
<evidence type="ECO:0000259" key="13">
    <source>
        <dbReference type="PROSITE" id="PS00498"/>
    </source>
</evidence>
<feature type="region of interest" description="Disordered" evidence="11">
    <location>
        <begin position="1"/>
        <end position="27"/>
    </location>
</feature>
<evidence type="ECO:0000256" key="9">
    <source>
        <dbReference type="ARBA" id="ARBA00048233"/>
    </source>
</evidence>
<dbReference type="PRINTS" id="PR00092">
    <property type="entry name" value="TYROSINASE"/>
</dbReference>
<dbReference type="Gene3D" id="1.10.1280.10">
    <property type="entry name" value="Di-copper center containing domain from catechol oxidase"/>
    <property type="match status" value="1"/>
</dbReference>
<keyword evidence="6" id="KW-0186">Copper</keyword>
<dbReference type="Proteomes" id="UP001276659">
    <property type="component" value="Unassembled WGS sequence"/>
</dbReference>
<keyword evidence="5" id="KW-0560">Oxidoreductase</keyword>
<dbReference type="EMBL" id="JASNWA010000007">
    <property type="protein sequence ID" value="KAK3173352.1"/>
    <property type="molecule type" value="Genomic_DNA"/>
</dbReference>
<gene>
    <name evidence="14" type="ORF">OEA41_006681</name>
</gene>
<comment type="cofactor">
    <cofactor evidence="1">
        <name>Cu(2+)</name>
        <dbReference type="ChEBI" id="CHEBI:29036"/>
    </cofactor>
</comment>
<evidence type="ECO:0000256" key="11">
    <source>
        <dbReference type="SAM" id="MobiDB-lite"/>
    </source>
</evidence>
<comment type="similarity">
    <text evidence="2">Belongs to the tyrosinase family.</text>
</comment>
<dbReference type="Pfam" id="PF00264">
    <property type="entry name" value="Tyrosinase"/>
    <property type="match status" value="1"/>
</dbReference>
<proteinExistence type="inferred from homology"/>
<sequence length="620" mass="69377">MASNPEKVLLSEQASSPVIPSPTPISGIHTRGGKPALRLPVDELQSKHPLVFNLYIQALSNWQKDGNAEVDPDNDDGTSYFQVTGIHGVPFESWQNDPTPPAYPNIQAGYCTHRSVLFVPWHRPYLALYEQIIFAYAEKIAEGFTGPKAREYAEALEQVRLPYWDWAVSGHLPEVTKQEMIDVEVPDSEEGATTVQSIHNPLYSYEYTSDYATKMLYKELGSPEVWTESKRCPNAKGENQMYVADDQIFKRGPALQKEVFNIMSINDFGQFSCTAWKKKTDPTNYPSLEDAHNTVHNFIGTEDTTTAPTGNMTDVYSSSFDPIFWLHHTNIDRLAAIWQAIHPNCVIDTLQANMDRYTERQGINDSGASNLEPFHQSAVRKDYFTAESQKEVASTFLLGYYYKETPLKYINDPQAMTEYATEQYRELYEPTKPKFSFLAPSKGEDTGAPKDAPPPQVRTDWQAFVRVNQFAISGTWGVHIFIGDAPANTDEWAMAPNLVGTVSVLAPSNRNHCANCRGQADRNLSVTGAVDLTEILRQKFHDTTDDEIVADFLRENLTWKVAKDAANVPLSPELGLVVGVSATPITYPTEKSQMPIWGETVVWYSVTTDKDGGLSGSEQL</sequence>
<evidence type="ECO:0000256" key="5">
    <source>
        <dbReference type="ARBA" id="ARBA00023002"/>
    </source>
</evidence>
<keyword evidence="7" id="KW-0503">Monooxygenase</keyword>
<reference evidence="14" key="1">
    <citation type="submission" date="2022-11" db="EMBL/GenBank/DDBJ databases">
        <title>Chromosomal genome sequence assembly and mating type (MAT) locus characterization of the leprose asexual lichenized fungus Lepraria neglecta (Nyl.) Erichsen.</title>
        <authorList>
            <person name="Allen J.L."/>
            <person name="Pfeffer B."/>
        </authorList>
    </citation>
    <scope>NUCLEOTIDE SEQUENCE</scope>
    <source>
        <strain evidence="14">Allen 5258</strain>
    </source>
</reference>
<dbReference type="GO" id="GO:0042438">
    <property type="term" value="P:melanin biosynthetic process"/>
    <property type="evidence" value="ECO:0007669"/>
    <property type="project" value="UniProtKB-KW"/>
</dbReference>
<dbReference type="InterPro" id="IPR008922">
    <property type="entry name" value="Di-copper_centre_dom_sf"/>
</dbReference>
<evidence type="ECO:0000256" key="8">
    <source>
        <dbReference type="ARBA" id="ARBA00023101"/>
    </source>
</evidence>
<evidence type="ECO:0000256" key="4">
    <source>
        <dbReference type="ARBA" id="ARBA00022723"/>
    </source>
</evidence>
<dbReference type="SUPFAM" id="SSF48056">
    <property type="entry name" value="Di-copper centre-containing domain"/>
    <property type="match status" value="1"/>
</dbReference>
<dbReference type="InterPro" id="IPR002227">
    <property type="entry name" value="Tyrosinase_Cu-bd"/>
</dbReference>
<dbReference type="EC" id="1.14.18.1" evidence="3"/>
<organism evidence="14 15">
    <name type="scientific">Lepraria neglecta</name>
    <dbReference type="NCBI Taxonomy" id="209136"/>
    <lineage>
        <taxon>Eukaryota</taxon>
        <taxon>Fungi</taxon>
        <taxon>Dikarya</taxon>
        <taxon>Ascomycota</taxon>
        <taxon>Pezizomycotina</taxon>
        <taxon>Lecanoromycetes</taxon>
        <taxon>OSLEUM clade</taxon>
        <taxon>Lecanoromycetidae</taxon>
        <taxon>Lecanorales</taxon>
        <taxon>Lecanorineae</taxon>
        <taxon>Stereocaulaceae</taxon>
        <taxon>Lepraria</taxon>
    </lineage>
</organism>
<comment type="caution">
    <text evidence="14">The sequence shown here is derived from an EMBL/GenBank/DDBJ whole genome shotgun (WGS) entry which is preliminary data.</text>
</comment>
<evidence type="ECO:0000313" key="15">
    <source>
        <dbReference type="Proteomes" id="UP001276659"/>
    </source>
</evidence>
<comment type="catalytic activity">
    <reaction evidence="9">
        <text>2 L-dopa + O2 = 2 L-dopaquinone + 2 H2O</text>
        <dbReference type="Rhea" id="RHEA:34287"/>
        <dbReference type="ChEBI" id="CHEBI:15377"/>
        <dbReference type="ChEBI" id="CHEBI:15379"/>
        <dbReference type="ChEBI" id="CHEBI:57504"/>
        <dbReference type="ChEBI" id="CHEBI:57924"/>
        <dbReference type="EC" id="1.14.18.1"/>
    </reaction>
</comment>
<evidence type="ECO:0000256" key="1">
    <source>
        <dbReference type="ARBA" id="ARBA00001973"/>
    </source>
</evidence>
<dbReference type="GO" id="GO:0004503">
    <property type="term" value="F:tyrosinase activity"/>
    <property type="evidence" value="ECO:0007669"/>
    <property type="project" value="UniProtKB-EC"/>
</dbReference>
<dbReference type="PROSITE" id="PS00497">
    <property type="entry name" value="TYROSINASE_1"/>
    <property type="match status" value="1"/>
</dbReference>
<keyword evidence="4" id="KW-0479">Metal-binding</keyword>
<evidence type="ECO:0000256" key="2">
    <source>
        <dbReference type="ARBA" id="ARBA00009928"/>
    </source>
</evidence>
<evidence type="ECO:0000256" key="10">
    <source>
        <dbReference type="ARBA" id="ARBA00048881"/>
    </source>
</evidence>
<dbReference type="Gene3D" id="2.60.310.20">
    <property type="match status" value="1"/>
</dbReference>
<dbReference type="PANTHER" id="PTHR11474">
    <property type="entry name" value="TYROSINASE FAMILY MEMBER"/>
    <property type="match status" value="1"/>
</dbReference>
<dbReference type="PROSITE" id="PS00498">
    <property type="entry name" value="TYROSINASE_2"/>
    <property type="match status" value="1"/>
</dbReference>
<dbReference type="InterPro" id="IPR050316">
    <property type="entry name" value="Tyrosinase/Hemocyanin"/>
</dbReference>
<keyword evidence="15" id="KW-1185">Reference proteome</keyword>
<dbReference type="AlphaFoldDB" id="A0AAE0DKH0"/>
<evidence type="ECO:0000256" key="6">
    <source>
        <dbReference type="ARBA" id="ARBA00023008"/>
    </source>
</evidence>
<dbReference type="PANTHER" id="PTHR11474:SF76">
    <property type="entry name" value="SHKT DOMAIN-CONTAINING PROTEIN"/>
    <property type="match status" value="1"/>
</dbReference>
<name>A0AAE0DKH0_9LECA</name>
<feature type="domain" description="Tyrosinase copper-binding" evidence="13">
    <location>
        <begin position="321"/>
        <end position="332"/>
    </location>
</feature>
<accession>A0AAE0DKH0</accession>
<evidence type="ECO:0000256" key="3">
    <source>
        <dbReference type="ARBA" id="ARBA00011906"/>
    </source>
</evidence>
<protein>
    <recommendedName>
        <fullName evidence="3">tyrosinase</fullName>
        <ecNumber evidence="3">1.14.18.1</ecNumber>
    </recommendedName>
</protein>
<dbReference type="Pfam" id="PF18132">
    <property type="entry name" value="Tyrosinase_C"/>
    <property type="match status" value="1"/>
</dbReference>
<evidence type="ECO:0000313" key="14">
    <source>
        <dbReference type="EMBL" id="KAK3173352.1"/>
    </source>
</evidence>
<feature type="domain" description="Tyrosinase copper-binding" evidence="12">
    <location>
        <begin position="113"/>
        <end position="130"/>
    </location>
</feature>